<dbReference type="Gene3D" id="3.30.420.300">
    <property type="entry name" value="2-keto-3-deoxy-galactonokinase, substrate binding domain"/>
    <property type="match status" value="1"/>
</dbReference>
<dbReference type="AlphaFoldDB" id="A0A4V1A254"/>
<dbReference type="InterPro" id="IPR042257">
    <property type="entry name" value="DGOK_C"/>
</dbReference>
<dbReference type="Pfam" id="PF05035">
    <property type="entry name" value="DGOK"/>
    <property type="match status" value="1"/>
</dbReference>
<dbReference type="GO" id="GO:0008671">
    <property type="term" value="F:2-dehydro-3-deoxygalactonokinase activity"/>
    <property type="evidence" value="ECO:0007669"/>
    <property type="project" value="InterPro"/>
</dbReference>
<protein>
    <submittedName>
        <fullName evidence="1">2-dehydro-3-deoxygalactonokinase</fullName>
    </submittedName>
</protein>
<gene>
    <name evidence="1" type="ORF">DW355_08815</name>
</gene>
<dbReference type="GO" id="GO:0034194">
    <property type="term" value="P:D-galactonate catabolic process"/>
    <property type="evidence" value="ECO:0007669"/>
    <property type="project" value="InterPro"/>
</dbReference>
<sequence>MTSLDTSRTTGLIGLDWGTTSLRAYRMDAAGRVLETRQRPWGIMRLPQTPEGHAAPRAGFELAFTESCGDWLDAAPTLPVIACGMVGSAQGWKEAAYLDVPLPLTQIGTRLTVIERRGQTPRTPVHVVPGLIQRQGLPNVMRGEETQVVGAVAGLSETWTDEELLVGLPGTHSKWVSVSPGAAAGGTRPDASVSRFETFMTGEVYAALREHTILGRTMSAAPAPDLAAFERGLRVAAEPAGAAGPLSTIFSTRTLGLTGALPPTSQADYLSGLLIGHEVTALAGLLRARQARPRILLCGEADLCQRYTLALRHHGLPEPTLAQQATERGLWRLALAAGLVQAVTTEAIP</sequence>
<evidence type="ECO:0000313" key="2">
    <source>
        <dbReference type="Proteomes" id="UP000292939"/>
    </source>
</evidence>
<accession>A0A4V1A254</accession>
<dbReference type="Gene3D" id="3.30.420.310">
    <property type="entry name" value="2-keto-3-deoxy-galactonokinase, C-terminal domain"/>
    <property type="match status" value="1"/>
</dbReference>
<dbReference type="OrthoDB" id="256574at2"/>
<keyword evidence="1" id="KW-0808">Transferase</keyword>
<reference evidence="1 2" key="1">
    <citation type="submission" date="2018-07" db="EMBL/GenBank/DDBJ databases">
        <title>Exploring interactions and the metabolic potential of the ultra-small soil bacteria Hylemonella gracilis.</title>
        <authorList>
            <person name="Tyc O."/>
            <person name="Kulkarni P."/>
            <person name="Gawehns F."/>
            <person name="Hundscheid M."/>
            <person name="Zweers H."/>
            <person name="Garbeva P."/>
        </authorList>
    </citation>
    <scope>NUCLEOTIDE SEQUENCE [LARGE SCALE GENOMIC DNA]</scope>
    <source>
        <strain evidence="1 2">NS1</strain>
    </source>
</reference>
<dbReference type="InterPro" id="IPR042258">
    <property type="entry name" value="DGOK_N"/>
</dbReference>
<dbReference type="KEGG" id="hgr:DW355_08815"/>
<dbReference type="EMBL" id="CP031395">
    <property type="protein sequence ID" value="QBK04859.1"/>
    <property type="molecule type" value="Genomic_DNA"/>
</dbReference>
<dbReference type="InterPro" id="IPR007729">
    <property type="entry name" value="DGOK"/>
</dbReference>
<proteinExistence type="predicted"/>
<dbReference type="Proteomes" id="UP000292939">
    <property type="component" value="Chromosome"/>
</dbReference>
<organism evidence="1 2">
    <name type="scientific">Hylemonella gracilis</name>
    <dbReference type="NCBI Taxonomy" id="80880"/>
    <lineage>
        <taxon>Bacteria</taxon>
        <taxon>Pseudomonadati</taxon>
        <taxon>Pseudomonadota</taxon>
        <taxon>Betaproteobacteria</taxon>
        <taxon>Burkholderiales</taxon>
        <taxon>Comamonadaceae</taxon>
        <taxon>Hylemonella</taxon>
    </lineage>
</organism>
<keyword evidence="1" id="KW-0418">Kinase</keyword>
<evidence type="ECO:0000313" key="1">
    <source>
        <dbReference type="EMBL" id="QBK04859.1"/>
    </source>
</evidence>
<name>A0A4V1A254_9BURK</name>
<dbReference type="RefSeq" id="WP_131279367.1">
    <property type="nucleotide sequence ID" value="NZ_CP031395.1"/>
</dbReference>